<feature type="region of interest" description="Disordered" evidence="7">
    <location>
        <begin position="101"/>
        <end position="130"/>
    </location>
</feature>
<evidence type="ECO:0000256" key="4">
    <source>
        <dbReference type="ARBA" id="ARBA00022989"/>
    </source>
</evidence>
<gene>
    <name evidence="10" type="ORF">CTI12_AA321050</name>
</gene>
<keyword evidence="3 8" id="KW-0812">Transmembrane</keyword>
<comment type="similarity">
    <text evidence="6">Belongs to the major facilitator superfamily. Phosphate:H(+) symporter (TC 2.A.1.9) family.</text>
</comment>
<keyword evidence="2" id="KW-0813">Transport</keyword>
<dbReference type="Proteomes" id="UP000245207">
    <property type="component" value="Unassembled WGS sequence"/>
</dbReference>
<feature type="transmembrane region" description="Helical" evidence="8">
    <location>
        <begin position="297"/>
        <end position="322"/>
    </location>
</feature>
<evidence type="ECO:0000256" key="7">
    <source>
        <dbReference type="SAM" id="MobiDB-lite"/>
    </source>
</evidence>
<comment type="subcellular location">
    <subcellularLocation>
        <location evidence="1">Membrane</location>
        <topology evidence="1">Multi-pass membrane protein</topology>
    </subcellularLocation>
</comment>
<dbReference type="PRINTS" id="PR00171">
    <property type="entry name" value="SUGRTRNSPORT"/>
</dbReference>
<keyword evidence="11" id="KW-1185">Reference proteome</keyword>
<sequence length="649" mass="69924">MALLVEGLGVAEETAIEEYIRGPAHDIEEADKMNLYGHHNSQTARPIASRQGSAINQSVPLMDPLVTLFNSVHERLPDGGSRGSALFPHFGSMYSNDGNPIINEDWDKESAGNDYHSDHAAGNESDDDLHSPLISRQTTVIEKNTILPASHGLHSKDLMDERPIRPAIVHPAEATKGAIWSELCEPGVKHALFVGIGLQILQQFSGINGVLYYTPQILEEAGVGILLSNLGISSTSSSLLISNIITLLMLPCIVVAMRLMDISGRRSLLLTTIPVLILSLVVLVIAGLVNFGSVANAAISTASVIIYFCCFVMGFGPIPNILCSEIFPTRVRGVCIAICALTFWICDIIVTYSLPVLLTSVGLTGVFAFYAVVCIISWVFVFLKVPETKGMTLEVITEFFSVAIVHPAEATKGAIWSELCEPGVKHALFVGIGLQILQQFSGINGVLYYTPQILEEAGVGILLSNLGISSTSSSLLISNLITLLMLPCIVVAMRLMDISGRRSLLLTTIPVLILTLVVLVIAGLVHFGNVANAAISTASVIIYFCCFVMGFGPIPNILCSEIFPTRVRGVCIAICALTFWICDIIVTYSLPVLLTSVGLTGVFAFYAVVCIISWVFVFLKVPETKGMTLEVITEFFSVGAKQIAAEKNY</sequence>
<evidence type="ECO:0000313" key="11">
    <source>
        <dbReference type="Proteomes" id="UP000245207"/>
    </source>
</evidence>
<dbReference type="SUPFAM" id="SSF103473">
    <property type="entry name" value="MFS general substrate transporter"/>
    <property type="match status" value="2"/>
</dbReference>
<keyword evidence="10" id="KW-0762">Sugar transport</keyword>
<feature type="transmembrane region" description="Helical" evidence="8">
    <location>
        <begin position="570"/>
        <end position="590"/>
    </location>
</feature>
<dbReference type="Pfam" id="PF00083">
    <property type="entry name" value="Sugar_tr"/>
    <property type="match status" value="2"/>
</dbReference>
<dbReference type="GO" id="GO:0022857">
    <property type="term" value="F:transmembrane transporter activity"/>
    <property type="evidence" value="ECO:0007669"/>
    <property type="project" value="InterPro"/>
</dbReference>
<evidence type="ECO:0000259" key="9">
    <source>
        <dbReference type="PROSITE" id="PS50850"/>
    </source>
</evidence>
<feature type="transmembrane region" description="Helical" evidence="8">
    <location>
        <begin position="504"/>
        <end position="527"/>
    </location>
</feature>
<comment type="caution">
    <text evidence="10">The sequence shown here is derived from an EMBL/GenBank/DDBJ whole genome shotgun (WGS) entry which is preliminary data.</text>
</comment>
<dbReference type="PANTHER" id="PTHR48020:SF35">
    <property type="entry name" value="SUGAR TRANSPORTER"/>
    <property type="match status" value="1"/>
</dbReference>
<dbReference type="FunFam" id="1.20.1250.20:FF:000108">
    <property type="entry name" value="Monosaccharide-sensing protein 2"/>
    <property type="match status" value="2"/>
</dbReference>
<evidence type="ECO:0000256" key="1">
    <source>
        <dbReference type="ARBA" id="ARBA00004141"/>
    </source>
</evidence>
<keyword evidence="4 8" id="KW-1133">Transmembrane helix</keyword>
<evidence type="ECO:0000313" key="10">
    <source>
        <dbReference type="EMBL" id="PWA67211.1"/>
    </source>
</evidence>
<evidence type="ECO:0000256" key="5">
    <source>
        <dbReference type="ARBA" id="ARBA00023136"/>
    </source>
</evidence>
<dbReference type="InterPro" id="IPR005828">
    <property type="entry name" value="MFS_sugar_transport-like"/>
</dbReference>
<feature type="compositionally biased region" description="Basic and acidic residues" evidence="7">
    <location>
        <begin position="108"/>
        <end position="121"/>
    </location>
</feature>
<dbReference type="InterPro" id="IPR036259">
    <property type="entry name" value="MFS_trans_sf"/>
</dbReference>
<feature type="transmembrane region" description="Helical" evidence="8">
    <location>
        <begin position="238"/>
        <end position="256"/>
    </location>
</feature>
<dbReference type="GO" id="GO:0016020">
    <property type="term" value="C:membrane"/>
    <property type="evidence" value="ECO:0007669"/>
    <property type="project" value="UniProtKB-SubCell"/>
</dbReference>
<feature type="transmembrane region" description="Helical" evidence="8">
    <location>
        <begin position="334"/>
        <end position="354"/>
    </location>
</feature>
<dbReference type="EMBL" id="PKPP01003877">
    <property type="protein sequence ID" value="PWA67211.1"/>
    <property type="molecule type" value="Genomic_DNA"/>
</dbReference>
<dbReference type="Gene3D" id="1.20.1250.20">
    <property type="entry name" value="MFS general substrate transporter like domains"/>
    <property type="match status" value="2"/>
</dbReference>
<dbReference type="OrthoDB" id="6612291at2759"/>
<name>A0A2U1N120_ARTAN</name>
<evidence type="ECO:0000256" key="8">
    <source>
        <dbReference type="SAM" id="Phobius"/>
    </source>
</evidence>
<protein>
    <submittedName>
        <fullName evidence="10">Major facilitator, sugar transporter-like, Major facilitator superfamily domain protein</fullName>
    </submittedName>
</protein>
<dbReference type="InterPro" id="IPR020846">
    <property type="entry name" value="MFS_dom"/>
</dbReference>
<feature type="transmembrane region" description="Helical" evidence="8">
    <location>
        <begin position="360"/>
        <end position="383"/>
    </location>
</feature>
<dbReference type="InterPro" id="IPR050814">
    <property type="entry name" value="Myo-inositol_Transporter"/>
</dbReference>
<evidence type="ECO:0000256" key="3">
    <source>
        <dbReference type="ARBA" id="ARBA00022692"/>
    </source>
</evidence>
<keyword evidence="5 8" id="KW-0472">Membrane</keyword>
<dbReference type="STRING" id="35608.A0A2U1N120"/>
<dbReference type="InterPro" id="IPR003663">
    <property type="entry name" value="Sugar/inositol_transpt"/>
</dbReference>
<feature type="transmembrane region" description="Helical" evidence="8">
    <location>
        <begin position="268"/>
        <end position="291"/>
    </location>
</feature>
<evidence type="ECO:0000256" key="6">
    <source>
        <dbReference type="ARBA" id="ARBA00044504"/>
    </source>
</evidence>
<feature type="transmembrane region" description="Helical" evidence="8">
    <location>
        <begin position="533"/>
        <end position="558"/>
    </location>
</feature>
<reference evidence="10 11" key="1">
    <citation type="journal article" date="2018" name="Mol. Plant">
        <title>The genome of Artemisia annua provides insight into the evolution of Asteraceae family and artemisinin biosynthesis.</title>
        <authorList>
            <person name="Shen Q."/>
            <person name="Zhang L."/>
            <person name="Liao Z."/>
            <person name="Wang S."/>
            <person name="Yan T."/>
            <person name="Shi P."/>
            <person name="Liu M."/>
            <person name="Fu X."/>
            <person name="Pan Q."/>
            <person name="Wang Y."/>
            <person name="Lv Z."/>
            <person name="Lu X."/>
            <person name="Zhang F."/>
            <person name="Jiang W."/>
            <person name="Ma Y."/>
            <person name="Chen M."/>
            <person name="Hao X."/>
            <person name="Li L."/>
            <person name="Tang Y."/>
            <person name="Lv G."/>
            <person name="Zhou Y."/>
            <person name="Sun X."/>
            <person name="Brodelius P.E."/>
            <person name="Rose J.K.C."/>
            <person name="Tang K."/>
        </authorList>
    </citation>
    <scope>NUCLEOTIDE SEQUENCE [LARGE SCALE GENOMIC DNA]</scope>
    <source>
        <strain evidence="11">cv. Huhao1</strain>
        <tissue evidence="10">Leaf</tissue>
    </source>
</reference>
<dbReference type="PANTHER" id="PTHR48020">
    <property type="entry name" value="PROTON MYO-INOSITOL COTRANSPORTER"/>
    <property type="match status" value="1"/>
</dbReference>
<evidence type="ECO:0000256" key="2">
    <source>
        <dbReference type="ARBA" id="ARBA00022448"/>
    </source>
</evidence>
<feature type="domain" description="Major facilitator superfamily (MFS) profile" evidence="9">
    <location>
        <begin position="194"/>
        <end position="625"/>
    </location>
</feature>
<feature type="transmembrane region" description="Helical" evidence="8">
    <location>
        <begin position="596"/>
        <end position="619"/>
    </location>
</feature>
<accession>A0A2U1N120</accession>
<organism evidence="10 11">
    <name type="scientific">Artemisia annua</name>
    <name type="common">Sweet wormwood</name>
    <dbReference type="NCBI Taxonomy" id="35608"/>
    <lineage>
        <taxon>Eukaryota</taxon>
        <taxon>Viridiplantae</taxon>
        <taxon>Streptophyta</taxon>
        <taxon>Embryophyta</taxon>
        <taxon>Tracheophyta</taxon>
        <taxon>Spermatophyta</taxon>
        <taxon>Magnoliopsida</taxon>
        <taxon>eudicotyledons</taxon>
        <taxon>Gunneridae</taxon>
        <taxon>Pentapetalae</taxon>
        <taxon>asterids</taxon>
        <taxon>campanulids</taxon>
        <taxon>Asterales</taxon>
        <taxon>Asteraceae</taxon>
        <taxon>Asteroideae</taxon>
        <taxon>Anthemideae</taxon>
        <taxon>Artemisiinae</taxon>
        <taxon>Artemisia</taxon>
    </lineage>
</organism>
<dbReference type="AlphaFoldDB" id="A0A2U1N120"/>
<dbReference type="PROSITE" id="PS50850">
    <property type="entry name" value="MFS"/>
    <property type="match status" value="1"/>
</dbReference>
<proteinExistence type="inferred from homology"/>